<sequence length="129" mass="13414">MTEKDPSKPESAPSGASVPSLKTAIKTVVKSTNTVLASLEEVTYETASNFSSRLLAVARQGRYVAAKAYTAYGGRREFGPQIVAGTALLTGGIMGLRRGKFTGAFSSLLGGGAAYGAVYGVDENMLPKF</sequence>
<organism evidence="1">
    <name type="scientific">Ditylum brightwellii</name>
    <dbReference type="NCBI Taxonomy" id="49249"/>
    <lineage>
        <taxon>Eukaryota</taxon>
        <taxon>Sar</taxon>
        <taxon>Stramenopiles</taxon>
        <taxon>Ochrophyta</taxon>
        <taxon>Bacillariophyta</taxon>
        <taxon>Mediophyceae</taxon>
        <taxon>Lithodesmiophycidae</taxon>
        <taxon>Lithodesmiales</taxon>
        <taxon>Lithodesmiaceae</taxon>
        <taxon>Ditylum</taxon>
    </lineage>
</organism>
<name>A0A6V2IC57_9STRA</name>
<accession>A0A6V2IC57</accession>
<dbReference type="EMBL" id="HBNS01030227">
    <property type="protein sequence ID" value="CAE4624024.1"/>
    <property type="molecule type" value="Transcribed_RNA"/>
</dbReference>
<evidence type="ECO:0000313" key="1">
    <source>
        <dbReference type="EMBL" id="CAE4624024.1"/>
    </source>
</evidence>
<proteinExistence type="predicted"/>
<reference evidence="1" key="1">
    <citation type="submission" date="2021-01" db="EMBL/GenBank/DDBJ databases">
        <authorList>
            <person name="Corre E."/>
            <person name="Pelletier E."/>
            <person name="Niang G."/>
            <person name="Scheremetjew M."/>
            <person name="Finn R."/>
            <person name="Kale V."/>
            <person name="Holt S."/>
            <person name="Cochrane G."/>
            <person name="Meng A."/>
            <person name="Brown T."/>
            <person name="Cohen L."/>
        </authorList>
    </citation>
    <scope>NUCLEOTIDE SEQUENCE</scope>
    <source>
        <strain evidence="1">GSO104</strain>
    </source>
</reference>
<gene>
    <name evidence="1" type="ORF">DBRI00130_LOCUS23740</name>
    <name evidence="2" type="ORF">DBRI00130_LOCUS23741</name>
</gene>
<dbReference type="EMBL" id="HBNS01030228">
    <property type="protein sequence ID" value="CAE4624026.1"/>
    <property type="molecule type" value="Transcribed_RNA"/>
</dbReference>
<dbReference type="AlphaFoldDB" id="A0A6V2IC57"/>
<evidence type="ECO:0000313" key="2">
    <source>
        <dbReference type="EMBL" id="CAE4624026.1"/>
    </source>
</evidence>
<protein>
    <submittedName>
        <fullName evidence="1">Uncharacterized protein</fullName>
    </submittedName>
</protein>